<dbReference type="EMBL" id="BTGU01000156">
    <property type="protein sequence ID" value="GMN63696.1"/>
    <property type="molecule type" value="Genomic_DNA"/>
</dbReference>
<feature type="compositionally biased region" description="Basic and acidic residues" evidence="1">
    <location>
        <begin position="76"/>
        <end position="96"/>
    </location>
</feature>
<organism evidence="2 3">
    <name type="scientific">Ficus carica</name>
    <name type="common">Common fig</name>
    <dbReference type="NCBI Taxonomy" id="3494"/>
    <lineage>
        <taxon>Eukaryota</taxon>
        <taxon>Viridiplantae</taxon>
        <taxon>Streptophyta</taxon>
        <taxon>Embryophyta</taxon>
        <taxon>Tracheophyta</taxon>
        <taxon>Spermatophyta</taxon>
        <taxon>Magnoliopsida</taxon>
        <taxon>eudicotyledons</taxon>
        <taxon>Gunneridae</taxon>
        <taxon>Pentapetalae</taxon>
        <taxon>rosids</taxon>
        <taxon>fabids</taxon>
        <taxon>Rosales</taxon>
        <taxon>Moraceae</taxon>
        <taxon>Ficeae</taxon>
        <taxon>Ficus</taxon>
    </lineage>
</organism>
<sequence length="170" mass="19026">MYECWLDHQHFTVMTIDPYLCPSFKQEVACSYIRTESSSILDIVDEWLYLLSESSLSYVYAVVQVETEDISLEADHDGRGQEVRSEPNLDSAKAEKMTASSSSLGDLVSFANFVTKVEIDDISLEAATVAENAVIQDHDHNLAVLSSIEDQCDLINYLPIDDIVDEVLPK</sequence>
<evidence type="ECO:0000313" key="2">
    <source>
        <dbReference type="EMBL" id="GMN63696.1"/>
    </source>
</evidence>
<accession>A0AA88J8C2</accession>
<proteinExistence type="predicted"/>
<comment type="caution">
    <text evidence="2">The sequence shown here is derived from an EMBL/GenBank/DDBJ whole genome shotgun (WGS) entry which is preliminary data.</text>
</comment>
<evidence type="ECO:0000256" key="1">
    <source>
        <dbReference type="SAM" id="MobiDB-lite"/>
    </source>
</evidence>
<dbReference type="AlphaFoldDB" id="A0AA88J8C2"/>
<feature type="region of interest" description="Disordered" evidence="1">
    <location>
        <begin position="76"/>
        <end position="97"/>
    </location>
</feature>
<gene>
    <name evidence="2" type="ORF">TIFTF001_032772</name>
</gene>
<evidence type="ECO:0000313" key="3">
    <source>
        <dbReference type="Proteomes" id="UP001187192"/>
    </source>
</evidence>
<reference evidence="2" key="1">
    <citation type="submission" date="2023-07" db="EMBL/GenBank/DDBJ databases">
        <title>draft genome sequence of fig (Ficus carica).</title>
        <authorList>
            <person name="Takahashi T."/>
            <person name="Nishimura K."/>
        </authorList>
    </citation>
    <scope>NUCLEOTIDE SEQUENCE</scope>
</reference>
<name>A0AA88J8C2_FICCA</name>
<dbReference type="Proteomes" id="UP001187192">
    <property type="component" value="Unassembled WGS sequence"/>
</dbReference>
<protein>
    <submittedName>
        <fullName evidence="2">Uncharacterized protein</fullName>
    </submittedName>
</protein>
<keyword evidence="3" id="KW-1185">Reference proteome</keyword>